<reference evidence="7" key="1">
    <citation type="journal article" date="2021" name="PeerJ">
        <title>Extensive microbial diversity within the chicken gut microbiome revealed by metagenomics and culture.</title>
        <authorList>
            <person name="Gilroy R."/>
            <person name="Ravi A."/>
            <person name="Getino M."/>
            <person name="Pursley I."/>
            <person name="Horton D.L."/>
            <person name="Alikhan N.F."/>
            <person name="Baker D."/>
            <person name="Gharbi K."/>
            <person name="Hall N."/>
            <person name="Watson M."/>
            <person name="Adriaenssens E.M."/>
            <person name="Foster-Nyarko E."/>
            <person name="Jarju S."/>
            <person name="Secka A."/>
            <person name="Antonio M."/>
            <person name="Oren A."/>
            <person name="Chaudhuri R.R."/>
            <person name="La Ragione R."/>
            <person name="Hildebrand F."/>
            <person name="Pallen M.J."/>
        </authorList>
    </citation>
    <scope>NUCLEOTIDE SEQUENCE</scope>
    <source>
        <strain evidence="7">ChiHjej13B12-9602</strain>
    </source>
</reference>
<gene>
    <name evidence="7" type="ORF">K8V70_09610</name>
</gene>
<evidence type="ECO:0000259" key="4">
    <source>
        <dbReference type="PROSITE" id="PS50045"/>
    </source>
</evidence>
<evidence type="ECO:0000256" key="3">
    <source>
        <dbReference type="ARBA" id="ARBA00022840"/>
    </source>
</evidence>
<dbReference type="PROSITE" id="PS51372">
    <property type="entry name" value="PRD_2"/>
    <property type="match status" value="1"/>
</dbReference>
<dbReference type="Gene3D" id="1.10.1790.10">
    <property type="entry name" value="PRD domain"/>
    <property type="match status" value="1"/>
</dbReference>
<keyword evidence="2" id="KW-0547">Nucleotide-binding</keyword>
<dbReference type="InterPro" id="IPR002078">
    <property type="entry name" value="Sigma_54_int"/>
</dbReference>
<comment type="caution">
    <text evidence="7">The sequence shown here is derived from an EMBL/GenBank/DDBJ whole genome shotgun (WGS) entry which is preliminary data.</text>
</comment>
<dbReference type="Pfam" id="PF00874">
    <property type="entry name" value="PRD"/>
    <property type="match status" value="1"/>
</dbReference>
<keyword evidence="3" id="KW-0067">ATP-binding</keyword>
<dbReference type="GO" id="GO:0009401">
    <property type="term" value="P:phosphoenolpyruvate-dependent sugar phosphotransferase system"/>
    <property type="evidence" value="ECO:0007669"/>
    <property type="project" value="InterPro"/>
</dbReference>
<feature type="domain" description="PRD" evidence="6">
    <location>
        <begin position="797"/>
        <end position="901"/>
    </location>
</feature>
<dbReference type="Proteomes" id="UP000753256">
    <property type="component" value="Unassembled WGS sequence"/>
</dbReference>
<dbReference type="GO" id="GO:0006355">
    <property type="term" value="P:regulation of DNA-templated transcription"/>
    <property type="evidence" value="ECO:0007669"/>
    <property type="project" value="InterPro"/>
</dbReference>
<reference evidence="7" key="2">
    <citation type="submission" date="2021-09" db="EMBL/GenBank/DDBJ databases">
        <authorList>
            <person name="Gilroy R."/>
        </authorList>
    </citation>
    <scope>NUCLEOTIDE SEQUENCE</scope>
    <source>
        <strain evidence="7">ChiHjej13B12-9602</strain>
    </source>
</reference>
<organism evidence="7 8">
    <name type="scientific">Enorma phocaeensis</name>
    <dbReference type="NCBI Taxonomy" id="1871019"/>
    <lineage>
        <taxon>Bacteria</taxon>
        <taxon>Bacillati</taxon>
        <taxon>Actinomycetota</taxon>
        <taxon>Coriobacteriia</taxon>
        <taxon>Coriobacteriales</taxon>
        <taxon>Coriobacteriaceae</taxon>
        <taxon>Enorma</taxon>
    </lineage>
</organism>
<dbReference type="Gene3D" id="1.10.8.60">
    <property type="match status" value="1"/>
</dbReference>
<sequence length="913" mass="101777">MSIPETQKDVLAYLDGITREIDRSRLDRFTTASIASALAVSRNLASQYLNDLVRADLAVKAGSKPVYYFHRRDLERYMQVGLDRSTFSSLDSLFSQSKPAAPDFERAIGSELSLSACIDQIRAAMVYPPCGIPVLLLGQYGTGKSLFAELAFEYGVHQEILPASSRFVRIECSHYREDAVRLVDELFGDGENGGLLAVGDIGLLYLKDIDQLPVSMREVIVSRLCPEGIRANQADGAHGVRVFFSMVGERDSAEARELIRRLPIMVYLPPLRDRTPEEREELILHFLKLEGRRMGTDVFISKGAFHRLAEADYDENVRGMRAAITACCAEAFLRLEGDRLQIRTYQLPDEIIDGAPVTHDDEDLQLIDVTRTAAVQGSEHELRLLSPMIESWDLYCAGSITSDELANRIMRSTRDYEDYLVFEDQRLLARSGAYGHVVDEIIDGVNSLYSINLTKKSALVVTREVCSQIWPSMQLAHWKAEYASDLAALFSTVFPHQEFCSSVADRISMELMRTLGIELDALTRLLIAAHVDAAQVEPGSRRRLGIILAHGYSTATSLADAANRLLGTRVFEAIDMPYDQQVRDVIGRLQQIIDHFSFCDELAILVDTGSLRDIYKDLQALSDKTIGIVNNVSTGLALEVGVGLIAGRSLDEVLENAASSCVCSYRLVERSVRQDAIVFCAEGGIEAAEKIKELISQSLDPAADVRLVARDFRQLVDNGINDSVFSRFAVRAVIGTSNPQLVGVPYIALEDLIAGRSDVQVDRVFSRYLDPEGLGAFRRNLVKNLTLRNVVESITILNPSKLYSEIERAVGTLRLLTGAPIESRMIGLYVHLCCLVERLVTRTPIENCDDETFERDHADFIEAFRESFADISAHYHVEVPVAEIVYAYDYIYPQHALRKRAYPMNGSVGQEDE</sequence>
<dbReference type="SUPFAM" id="SSF53062">
    <property type="entry name" value="PTS system fructose IIA component-like"/>
    <property type="match status" value="1"/>
</dbReference>
<dbReference type="GO" id="GO:0005524">
    <property type="term" value="F:ATP binding"/>
    <property type="evidence" value="ECO:0007669"/>
    <property type="project" value="UniProtKB-KW"/>
</dbReference>
<dbReference type="Pfam" id="PF00158">
    <property type="entry name" value="Sigma54_activat"/>
    <property type="match status" value="1"/>
</dbReference>
<dbReference type="InterPro" id="IPR036634">
    <property type="entry name" value="PRD_sf"/>
</dbReference>
<evidence type="ECO:0000259" key="5">
    <source>
        <dbReference type="PROSITE" id="PS51096"/>
    </source>
</evidence>
<dbReference type="InterPro" id="IPR004701">
    <property type="entry name" value="PTS_EIIA_man-typ"/>
</dbReference>
<dbReference type="RefSeq" id="WP_273191215.1">
    <property type="nucleotide sequence ID" value="NZ_DYUZ01000035.1"/>
</dbReference>
<dbReference type="GO" id="GO:0016740">
    <property type="term" value="F:transferase activity"/>
    <property type="evidence" value="ECO:0007669"/>
    <property type="project" value="UniProtKB-KW"/>
</dbReference>
<proteinExistence type="predicted"/>
<dbReference type="InterPro" id="IPR011608">
    <property type="entry name" value="PRD"/>
</dbReference>
<feature type="domain" description="Sigma-54 factor interaction" evidence="4">
    <location>
        <begin position="107"/>
        <end position="329"/>
    </location>
</feature>
<evidence type="ECO:0000313" key="8">
    <source>
        <dbReference type="Proteomes" id="UP000753256"/>
    </source>
</evidence>
<dbReference type="Pfam" id="PF03610">
    <property type="entry name" value="EIIA-man"/>
    <property type="match status" value="1"/>
</dbReference>
<dbReference type="PROSITE" id="PS50045">
    <property type="entry name" value="SIGMA54_INTERACT_4"/>
    <property type="match status" value="1"/>
</dbReference>
<dbReference type="Gene3D" id="3.40.50.510">
    <property type="entry name" value="Phosphotransferase system, mannose-type IIA component"/>
    <property type="match status" value="1"/>
</dbReference>
<dbReference type="EMBL" id="DYUZ01000035">
    <property type="protein sequence ID" value="HJG38091.1"/>
    <property type="molecule type" value="Genomic_DNA"/>
</dbReference>
<evidence type="ECO:0000259" key="6">
    <source>
        <dbReference type="PROSITE" id="PS51372"/>
    </source>
</evidence>
<evidence type="ECO:0000313" key="7">
    <source>
        <dbReference type="EMBL" id="HJG38091.1"/>
    </source>
</evidence>
<dbReference type="InterPro" id="IPR027417">
    <property type="entry name" value="P-loop_NTPase"/>
</dbReference>
<evidence type="ECO:0000256" key="2">
    <source>
        <dbReference type="ARBA" id="ARBA00022741"/>
    </source>
</evidence>
<keyword evidence="1" id="KW-0808">Transferase</keyword>
<dbReference type="GO" id="GO:0016020">
    <property type="term" value="C:membrane"/>
    <property type="evidence" value="ECO:0007669"/>
    <property type="project" value="InterPro"/>
</dbReference>
<dbReference type="PANTHER" id="PTHR32071">
    <property type="entry name" value="TRANSCRIPTIONAL REGULATORY PROTEIN"/>
    <property type="match status" value="1"/>
</dbReference>
<dbReference type="SUPFAM" id="SSF52540">
    <property type="entry name" value="P-loop containing nucleoside triphosphate hydrolases"/>
    <property type="match status" value="1"/>
</dbReference>
<dbReference type="InterPro" id="IPR036662">
    <property type="entry name" value="PTS_EIIA_man-typ_sf"/>
</dbReference>
<dbReference type="PANTHER" id="PTHR32071:SF38">
    <property type="entry name" value="PSP OPERON TRANSCRIPTIONAL ACTIVATOR"/>
    <property type="match status" value="1"/>
</dbReference>
<name>A0A921IV03_9ACTN</name>
<feature type="domain" description="PTS EIIA type-4" evidence="5">
    <location>
        <begin position="542"/>
        <end position="676"/>
    </location>
</feature>
<dbReference type="SUPFAM" id="SSF63520">
    <property type="entry name" value="PTS-regulatory domain, PRD"/>
    <property type="match status" value="1"/>
</dbReference>
<evidence type="ECO:0000256" key="1">
    <source>
        <dbReference type="ARBA" id="ARBA00022679"/>
    </source>
</evidence>
<dbReference type="PROSITE" id="PS51096">
    <property type="entry name" value="PTS_EIIA_TYPE_4"/>
    <property type="match status" value="1"/>
</dbReference>
<dbReference type="AlphaFoldDB" id="A0A921IV03"/>
<dbReference type="Gene3D" id="3.40.50.300">
    <property type="entry name" value="P-loop containing nucleotide triphosphate hydrolases"/>
    <property type="match status" value="1"/>
</dbReference>
<protein>
    <submittedName>
        <fullName evidence="7">Sigma 54-interacting transcriptional regulator</fullName>
    </submittedName>
</protein>
<accession>A0A921IV03</accession>